<accession>F0RQX0</accession>
<dbReference type="AlphaFoldDB" id="F0RQX0"/>
<protein>
    <submittedName>
        <fullName evidence="1">Uncharacterized protein</fullName>
    </submittedName>
</protein>
<dbReference type="Proteomes" id="UP000007718">
    <property type="component" value="Plasmid pDEIPR03"/>
</dbReference>
<dbReference type="HOGENOM" id="CLU_3308439_0_0_0"/>
<evidence type="ECO:0000313" key="1">
    <source>
        <dbReference type="EMBL" id="ADY27679.1"/>
    </source>
</evidence>
<organism evidence="1 2">
    <name type="scientific">Deinococcus proteolyticus (strain ATCC 35074 / DSM 20540 / JCM 6276 / NBRC 101906 / NCIMB 13154 / VKM Ac-1939 / CCM 2703 / MRP)</name>
    <dbReference type="NCBI Taxonomy" id="693977"/>
    <lineage>
        <taxon>Bacteria</taxon>
        <taxon>Thermotogati</taxon>
        <taxon>Deinococcota</taxon>
        <taxon>Deinococci</taxon>
        <taxon>Deinococcales</taxon>
        <taxon>Deinococcaceae</taxon>
        <taxon>Deinococcus</taxon>
    </lineage>
</organism>
<sequence>MNAVGLRAVQKSQGLLLKVLGGLPVPVQPVPATTENTDD</sequence>
<gene>
    <name evidence="1" type="ordered locus">Deipr_2564</name>
</gene>
<reference evidence="2" key="1">
    <citation type="submission" date="2011-02" db="EMBL/GenBank/DDBJ databases">
        <title>The complete sequence of plasmid3 of Deinococcus proteolyticus DSM 20540.</title>
        <authorList>
            <consortium name="US DOE Joint Genome Institute (JGI-PGF)"/>
            <person name="Lucas S."/>
            <person name="Copeland A."/>
            <person name="Lapidus A."/>
            <person name="Bruce D."/>
            <person name="Goodwin L."/>
            <person name="Pitluck S."/>
            <person name="Kyrpides N."/>
            <person name="Mavromatis K."/>
            <person name="Pagani I."/>
            <person name="Ivanova N."/>
            <person name="Ovchinnikova G."/>
            <person name="Zeytun A."/>
            <person name="Detter J.C."/>
            <person name="Han C."/>
            <person name="Land M."/>
            <person name="Hauser L."/>
            <person name="Markowitz V."/>
            <person name="Cheng J.-F."/>
            <person name="Hugenholtz P."/>
            <person name="Woyke T."/>
            <person name="Wu D."/>
            <person name="Pukall R."/>
            <person name="Steenblock K."/>
            <person name="Brambilla E."/>
            <person name="Klenk H.-P."/>
            <person name="Eisen J.A."/>
        </authorList>
    </citation>
    <scope>NUCLEOTIDE SEQUENCE [LARGE SCALE GENOMIC DNA]</scope>
    <source>
        <strain evidence="2">ATCC 35074 / DSM 20540 / JCM 6276 / NBRC 101906 / NCIMB 13154 / VKM Ac-1939 / CCM 2703 / MRP</strain>
        <plasmid evidence="2">Plasmid pDEIPR03</plasmid>
    </source>
</reference>
<keyword evidence="2" id="KW-1185">Reference proteome</keyword>
<keyword evidence="1" id="KW-0614">Plasmid</keyword>
<reference evidence="1 2" key="2">
    <citation type="journal article" date="2012" name="Stand. Genomic Sci.">
        <title>Complete genome sequence of the orange-red pigmented, radioresistant Deinococcus proteolyticus type strain (MRP(T)).</title>
        <authorList>
            <person name="Copeland A."/>
            <person name="Zeytun A."/>
            <person name="Yassawong M."/>
            <person name="Nolan M."/>
            <person name="Lucas S."/>
            <person name="Hammon N."/>
            <person name="Deshpande S."/>
            <person name="Cheng J.F."/>
            <person name="Han C."/>
            <person name="Tapia R."/>
            <person name="Goodwin L.A."/>
            <person name="Pitluck S."/>
            <person name="Mavromatis K."/>
            <person name="Liolios K."/>
            <person name="Pagani I."/>
            <person name="Ivanova N."/>
            <person name="Mikhailova N."/>
            <person name="Pati A."/>
            <person name="Chen A."/>
            <person name="Palaniappan K."/>
            <person name="Land M."/>
            <person name="Hauser L."/>
            <person name="Jeffries C.D."/>
            <person name="Brambilla E.M."/>
            <person name="Rohde M."/>
            <person name="Sikorski J."/>
            <person name="Pukall R."/>
            <person name="Goker M."/>
            <person name="Detter J.C."/>
            <person name="Woyke T."/>
            <person name="Bristow J."/>
            <person name="Eisen J.A."/>
            <person name="Markowitz V."/>
            <person name="Hugenholtz P."/>
            <person name="Kyrpides N.C."/>
            <person name="Klenk H.P."/>
            <person name="Lapidus A."/>
        </authorList>
    </citation>
    <scope>NUCLEOTIDE SEQUENCE [LARGE SCALE GENOMIC DNA]</scope>
    <source>
        <strain evidence="2">ATCC 35074 / DSM 20540 / JCM 6276 / NBRC 101906 / NCIMB 13154 / VKM Ac-1939 / CCM 2703 / MRP</strain>
        <plasmid evidence="2">Plasmid pDEIPR03</plasmid>
    </source>
</reference>
<dbReference type="KEGG" id="dpt:Deipr_2564"/>
<evidence type="ECO:0000313" key="2">
    <source>
        <dbReference type="Proteomes" id="UP000007718"/>
    </source>
</evidence>
<name>F0RQX0_DEIPM</name>
<dbReference type="EMBL" id="CP002539">
    <property type="protein sequence ID" value="ADY27679.1"/>
    <property type="molecule type" value="Genomic_DNA"/>
</dbReference>
<proteinExistence type="predicted"/>
<geneLocation type="plasmid" evidence="1 2">
    <name>pDEIPR03</name>
</geneLocation>